<gene>
    <name evidence="1" type="ORF">POPTR_012G009345v4</name>
</gene>
<dbReference type="Proteomes" id="UP000006729">
    <property type="component" value="Chromosome 12"/>
</dbReference>
<evidence type="ECO:0000313" key="2">
    <source>
        <dbReference type="Proteomes" id="UP000006729"/>
    </source>
</evidence>
<organism evidence="1 2">
    <name type="scientific">Populus trichocarpa</name>
    <name type="common">Western balsam poplar</name>
    <name type="synonym">Populus balsamifera subsp. trichocarpa</name>
    <dbReference type="NCBI Taxonomy" id="3694"/>
    <lineage>
        <taxon>Eukaryota</taxon>
        <taxon>Viridiplantae</taxon>
        <taxon>Streptophyta</taxon>
        <taxon>Embryophyta</taxon>
        <taxon>Tracheophyta</taxon>
        <taxon>Spermatophyta</taxon>
        <taxon>Magnoliopsida</taxon>
        <taxon>eudicotyledons</taxon>
        <taxon>Gunneridae</taxon>
        <taxon>Pentapetalae</taxon>
        <taxon>rosids</taxon>
        <taxon>fabids</taxon>
        <taxon>Malpighiales</taxon>
        <taxon>Salicaceae</taxon>
        <taxon>Saliceae</taxon>
        <taxon>Populus</taxon>
    </lineage>
</organism>
<sequence length="116" mass="12524">MGAETVVRVATYGAWVKPEQTSGSDSTSSPLPSYTGSEEQHHLQRRKRCNPVGFSFSSWSRIYFFFSLFWICFVLGFAFFSASLFSAGCSSGRRFSVGNGAASVGAAGGRRTAVGR</sequence>
<comment type="caution">
    <text evidence="1">The sequence shown here is derived from an EMBL/GenBank/DDBJ whole genome shotgun (WGS) entry which is preliminary data.</text>
</comment>
<reference evidence="1 2" key="1">
    <citation type="journal article" date="2006" name="Science">
        <title>The genome of black cottonwood, Populus trichocarpa (Torr. &amp; Gray).</title>
        <authorList>
            <person name="Tuskan G.A."/>
            <person name="Difazio S."/>
            <person name="Jansson S."/>
            <person name="Bohlmann J."/>
            <person name="Grigoriev I."/>
            <person name="Hellsten U."/>
            <person name="Putnam N."/>
            <person name="Ralph S."/>
            <person name="Rombauts S."/>
            <person name="Salamov A."/>
            <person name="Schein J."/>
            <person name="Sterck L."/>
            <person name="Aerts A."/>
            <person name="Bhalerao R.R."/>
            <person name="Bhalerao R.P."/>
            <person name="Blaudez D."/>
            <person name="Boerjan W."/>
            <person name="Brun A."/>
            <person name="Brunner A."/>
            <person name="Busov V."/>
            <person name="Campbell M."/>
            <person name="Carlson J."/>
            <person name="Chalot M."/>
            <person name="Chapman J."/>
            <person name="Chen G.L."/>
            <person name="Cooper D."/>
            <person name="Coutinho P.M."/>
            <person name="Couturier J."/>
            <person name="Covert S."/>
            <person name="Cronk Q."/>
            <person name="Cunningham R."/>
            <person name="Davis J."/>
            <person name="Degroeve S."/>
            <person name="Dejardin A."/>
            <person name="Depamphilis C."/>
            <person name="Detter J."/>
            <person name="Dirks B."/>
            <person name="Dubchak I."/>
            <person name="Duplessis S."/>
            <person name="Ehlting J."/>
            <person name="Ellis B."/>
            <person name="Gendler K."/>
            <person name="Goodstein D."/>
            <person name="Gribskov M."/>
            <person name="Grimwood J."/>
            <person name="Groover A."/>
            <person name="Gunter L."/>
            <person name="Hamberger B."/>
            <person name="Heinze B."/>
            <person name="Helariutta Y."/>
            <person name="Henrissat B."/>
            <person name="Holligan D."/>
            <person name="Holt R."/>
            <person name="Huang W."/>
            <person name="Islam-Faridi N."/>
            <person name="Jones S."/>
            <person name="Jones-Rhoades M."/>
            <person name="Jorgensen R."/>
            <person name="Joshi C."/>
            <person name="Kangasjarvi J."/>
            <person name="Karlsson J."/>
            <person name="Kelleher C."/>
            <person name="Kirkpatrick R."/>
            <person name="Kirst M."/>
            <person name="Kohler A."/>
            <person name="Kalluri U."/>
            <person name="Larimer F."/>
            <person name="Leebens-Mack J."/>
            <person name="Leple J.C."/>
            <person name="Locascio P."/>
            <person name="Lou Y."/>
            <person name="Lucas S."/>
            <person name="Martin F."/>
            <person name="Montanini B."/>
            <person name="Napoli C."/>
            <person name="Nelson D.R."/>
            <person name="Nelson C."/>
            <person name="Nieminen K."/>
            <person name="Nilsson O."/>
            <person name="Pereda V."/>
            <person name="Peter G."/>
            <person name="Philippe R."/>
            <person name="Pilate G."/>
            <person name="Poliakov A."/>
            <person name="Razumovskaya J."/>
            <person name="Richardson P."/>
            <person name="Rinaldi C."/>
            <person name="Ritland K."/>
            <person name="Rouze P."/>
            <person name="Ryaboy D."/>
            <person name="Schmutz J."/>
            <person name="Schrader J."/>
            <person name="Segerman B."/>
            <person name="Shin H."/>
            <person name="Siddiqui A."/>
            <person name="Sterky F."/>
            <person name="Terry A."/>
            <person name="Tsai C.J."/>
            <person name="Uberbacher E."/>
            <person name="Unneberg P."/>
            <person name="Vahala J."/>
            <person name="Wall K."/>
            <person name="Wessler S."/>
            <person name="Yang G."/>
            <person name="Yin T."/>
            <person name="Douglas C."/>
            <person name="Marra M."/>
            <person name="Sandberg G."/>
            <person name="Van de Peer Y."/>
            <person name="Rokhsar D."/>
        </authorList>
    </citation>
    <scope>NUCLEOTIDE SEQUENCE [LARGE SCALE GENOMIC DNA]</scope>
    <source>
        <strain evidence="2">cv. Nisqually</strain>
    </source>
</reference>
<accession>A0ACC0S3N4</accession>
<dbReference type="EMBL" id="CM009301">
    <property type="protein sequence ID" value="KAI9384054.1"/>
    <property type="molecule type" value="Genomic_DNA"/>
</dbReference>
<keyword evidence="2" id="KW-1185">Reference proteome</keyword>
<proteinExistence type="predicted"/>
<evidence type="ECO:0000313" key="1">
    <source>
        <dbReference type="EMBL" id="KAI9384054.1"/>
    </source>
</evidence>
<name>A0ACC0S3N4_POPTR</name>
<protein>
    <submittedName>
        <fullName evidence="1">Uncharacterized protein</fullName>
    </submittedName>
</protein>